<protein>
    <submittedName>
        <fullName evidence="3">Helix-turn-helix domain-containing protein</fullName>
    </submittedName>
</protein>
<dbReference type="SUPFAM" id="SSF46955">
    <property type="entry name" value="Putative DNA-binding domain"/>
    <property type="match status" value="1"/>
</dbReference>
<sequence length="119" mass="13165">MTPPRARRGVAASALTPLYRPAEVADALGCSEWWVKEQARKGRIPFTRTGGGYRFTAEHYQEIIRVFEERPTRAPGPDADEALPGRSRRTRPSAQAAGTPLRAKLPRRANRAESTRPAA</sequence>
<accession>A0ABV9GC23</accession>
<name>A0ABV9GC23_9ACTN</name>
<comment type="caution">
    <text evidence="3">The sequence shown here is derived from an EMBL/GenBank/DDBJ whole genome shotgun (WGS) entry which is preliminary data.</text>
</comment>
<feature type="domain" description="Helix-turn-helix" evidence="2">
    <location>
        <begin position="18"/>
        <end position="58"/>
    </location>
</feature>
<organism evidence="3 4">
    <name type="scientific">Streptomyces maoxianensis</name>
    <dbReference type="NCBI Taxonomy" id="1459942"/>
    <lineage>
        <taxon>Bacteria</taxon>
        <taxon>Bacillati</taxon>
        <taxon>Actinomycetota</taxon>
        <taxon>Actinomycetes</taxon>
        <taxon>Kitasatosporales</taxon>
        <taxon>Streptomycetaceae</taxon>
        <taxon>Streptomyces</taxon>
    </lineage>
</organism>
<evidence type="ECO:0000313" key="3">
    <source>
        <dbReference type="EMBL" id="MFC4611492.1"/>
    </source>
</evidence>
<keyword evidence="4" id="KW-1185">Reference proteome</keyword>
<dbReference type="InterPro" id="IPR010093">
    <property type="entry name" value="SinI_DNA-bd"/>
</dbReference>
<feature type="region of interest" description="Disordered" evidence="1">
    <location>
        <begin position="68"/>
        <end position="119"/>
    </location>
</feature>
<gene>
    <name evidence="3" type="ORF">ACFO9E_27420</name>
</gene>
<evidence type="ECO:0000313" key="4">
    <source>
        <dbReference type="Proteomes" id="UP001595993"/>
    </source>
</evidence>
<dbReference type="InterPro" id="IPR009061">
    <property type="entry name" value="DNA-bd_dom_put_sf"/>
</dbReference>
<proteinExistence type="predicted"/>
<dbReference type="NCBIfam" id="TIGR01764">
    <property type="entry name" value="excise"/>
    <property type="match status" value="1"/>
</dbReference>
<evidence type="ECO:0000259" key="2">
    <source>
        <dbReference type="Pfam" id="PF12728"/>
    </source>
</evidence>
<feature type="compositionally biased region" description="Basic and acidic residues" evidence="1">
    <location>
        <begin position="110"/>
        <end position="119"/>
    </location>
</feature>
<dbReference type="Proteomes" id="UP001595993">
    <property type="component" value="Unassembled WGS sequence"/>
</dbReference>
<reference evidence="4" key="1">
    <citation type="journal article" date="2019" name="Int. J. Syst. Evol. Microbiol.">
        <title>The Global Catalogue of Microorganisms (GCM) 10K type strain sequencing project: providing services to taxonomists for standard genome sequencing and annotation.</title>
        <authorList>
            <consortium name="The Broad Institute Genomics Platform"/>
            <consortium name="The Broad Institute Genome Sequencing Center for Infectious Disease"/>
            <person name="Wu L."/>
            <person name="Ma J."/>
        </authorList>
    </citation>
    <scope>NUCLEOTIDE SEQUENCE [LARGE SCALE GENOMIC DNA]</scope>
    <source>
        <strain evidence="4">CGMCC 4.7139</strain>
    </source>
</reference>
<dbReference type="RefSeq" id="WP_381200679.1">
    <property type="nucleotide sequence ID" value="NZ_JBHSFE010000024.1"/>
</dbReference>
<dbReference type="EMBL" id="JBHSFE010000024">
    <property type="protein sequence ID" value="MFC4611492.1"/>
    <property type="molecule type" value="Genomic_DNA"/>
</dbReference>
<dbReference type="InterPro" id="IPR041657">
    <property type="entry name" value="HTH_17"/>
</dbReference>
<dbReference type="Pfam" id="PF12728">
    <property type="entry name" value="HTH_17"/>
    <property type="match status" value="1"/>
</dbReference>
<evidence type="ECO:0000256" key="1">
    <source>
        <dbReference type="SAM" id="MobiDB-lite"/>
    </source>
</evidence>